<dbReference type="AlphaFoldDB" id="A0A564Y5X2"/>
<accession>A0A564Y5X2</accession>
<name>A0A564Y5X2_HYMDI</name>
<dbReference type="Proteomes" id="UP000321570">
    <property type="component" value="Unassembled WGS sequence"/>
</dbReference>
<reference evidence="1 2" key="1">
    <citation type="submission" date="2019-07" db="EMBL/GenBank/DDBJ databases">
        <authorList>
            <person name="Jastrzebski P J."/>
            <person name="Paukszto L."/>
            <person name="Jastrzebski P J."/>
        </authorList>
    </citation>
    <scope>NUCLEOTIDE SEQUENCE [LARGE SCALE GENOMIC DNA]</scope>
    <source>
        <strain evidence="1 2">WMS-il1</strain>
    </source>
</reference>
<organism evidence="1 2">
    <name type="scientific">Hymenolepis diminuta</name>
    <name type="common">Rat tapeworm</name>
    <dbReference type="NCBI Taxonomy" id="6216"/>
    <lineage>
        <taxon>Eukaryota</taxon>
        <taxon>Metazoa</taxon>
        <taxon>Spiralia</taxon>
        <taxon>Lophotrochozoa</taxon>
        <taxon>Platyhelminthes</taxon>
        <taxon>Cestoda</taxon>
        <taxon>Eucestoda</taxon>
        <taxon>Cyclophyllidea</taxon>
        <taxon>Hymenolepididae</taxon>
        <taxon>Hymenolepis</taxon>
    </lineage>
</organism>
<protein>
    <submittedName>
        <fullName evidence="1">Uncharacterized protein</fullName>
    </submittedName>
</protein>
<keyword evidence="2" id="KW-1185">Reference proteome</keyword>
<sequence length="97" mass="11100">MRPLISPFPITASFHIKDTSVLMLSCGLTQQHMLASYWLLRFLFISSLPQHAPLSISPSVTRINTRCSFLEYIFGLIKPWCFASQLLLGLTRKTTIW</sequence>
<gene>
    <name evidence="1" type="ORF">WMSIL1_LOCUS2725</name>
</gene>
<evidence type="ECO:0000313" key="2">
    <source>
        <dbReference type="Proteomes" id="UP000321570"/>
    </source>
</evidence>
<dbReference type="EMBL" id="CABIJS010000077">
    <property type="protein sequence ID" value="VUZ41953.1"/>
    <property type="molecule type" value="Genomic_DNA"/>
</dbReference>
<proteinExistence type="predicted"/>
<evidence type="ECO:0000313" key="1">
    <source>
        <dbReference type="EMBL" id="VUZ41953.1"/>
    </source>
</evidence>